<dbReference type="Proteomes" id="UP000254777">
    <property type="component" value="Unassembled WGS sequence"/>
</dbReference>
<sequence>MAIRNVRIDGDPILRKKSKEVSEITPKVKELISDMYDTMYRENGVGIAAVQVGILKRIVVIDDREENRLTLINPVIKNSKGEQVGMEGCLSIPKKQGKVKRYSELELEYMDEDGNKNEIIASEFLATVIQHELDHLDGILYSDRAEEMFDLDDLEDISEEE</sequence>
<comment type="function">
    <text evidence="2">Removes the formyl group from the N-terminal Met of newly synthesized proteins. Requires at least a dipeptide for an efficient rate of reaction. N-terminal L-methionine is a prerequisite for activity but the enzyme has broad specificity at other positions.</text>
</comment>
<accession>A0A379DDS3</accession>
<dbReference type="CDD" id="cd00487">
    <property type="entry name" value="Pep_deformylase"/>
    <property type="match status" value="1"/>
</dbReference>
<evidence type="ECO:0000256" key="2">
    <source>
        <dbReference type="HAMAP-Rule" id="MF_00163"/>
    </source>
</evidence>
<dbReference type="HAMAP" id="MF_00163">
    <property type="entry name" value="Pep_deformylase"/>
    <property type="match status" value="1"/>
</dbReference>
<organism evidence="3 4">
    <name type="scientific">Peptoniphilus indolicus</name>
    <dbReference type="NCBI Taxonomy" id="33030"/>
    <lineage>
        <taxon>Bacteria</taxon>
        <taxon>Bacillati</taxon>
        <taxon>Bacillota</taxon>
        <taxon>Tissierellia</taxon>
        <taxon>Tissierellales</taxon>
        <taxon>Peptoniphilaceae</taxon>
        <taxon>Peptoniphilus</taxon>
    </lineage>
</organism>
<evidence type="ECO:0000313" key="3">
    <source>
        <dbReference type="EMBL" id="SUB75910.1"/>
    </source>
</evidence>
<dbReference type="NCBIfam" id="NF001159">
    <property type="entry name" value="PRK00150.1-3"/>
    <property type="match status" value="1"/>
</dbReference>
<feature type="binding site" evidence="2">
    <location>
        <position position="89"/>
    </location>
    <ligand>
        <name>Fe cation</name>
        <dbReference type="ChEBI" id="CHEBI:24875"/>
    </ligand>
</feature>
<dbReference type="PRINTS" id="PR01576">
    <property type="entry name" value="PDEFORMYLASE"/>
</dbReference>
<dbReference type="InterPro" id="IPR023635">
    <property type="entry name" value="Peptide_deformylase"/>
</dbReference>
<name>A0A379DDS3_9FIRM</name>
<feature type="active site" evidence="2">
    <location>
        <position position="132"/>
    </location>
</feature>
<evidence type="ECO:0000313" key="4">
    <source>
        <dbReference type="Proteomes" id="UP000254777"/>
    </source>
</evidence>
<feature type="binding site" evidence="2">
    <location>
        <position position="131"/>
    </location>
    <ligand>
        <name>Fe cation</name>
        <dbReference type="ChEBI" id="CHEBI:24875"/>
    </ligand>
</feature>
<comment type="catalytic activity">
    <reaction evidence="2">
        <text>N-terminal N-formyl-L-methionyl-[peptide] + H2O = N-terminal L-methionyl-[peptide] + formate</text>
        <dbReference type="Rhea" id="RHEA:24420"/>
        <dbReference type="Rhea" id="RHEA-COMP:10639"/>
        <dbReference type="Rhea" id="RHEA-COMP:10640"/>
        <dbReference type="ChEBI" id="CHEBI:15377"/>
        <dbReference type="ChEBI" id="CHEBI:15740"/>
        <dbReference type="ChEBI" id="CHEBI:49298"/>
        <dbReference type="ChEBI" id="CHEBI:64731"/>
        <dbReference type="EC" id="3.5.1.88"/>
    </reaction>
</comment>
<dbReference type="GO" id="GO:0042586">
    <property type="term" value="F:peptide deformylase activity"/>
    <property type="evidence" value="ECO:0007669"/>
    <property type="project" value="UniProtKB-UniRule"/>
</dbReference>
<feature type="binding site" evidence="2">
    <location>
        <position position="135"/>
    </location>
    <ligand>
        <name>Fe cation</name>
        <dbReference type="ChEBI" id="CHEBI:24875"/>
    </ligand>
</feature>
<dbReference type="EC" id="3.5.1.88" evidence="2"/>
<protein>
    <recommendedName>
        <fullName evidence="2">Peptide deformylase</fullName>
        <shortName evidence="2">PDF</shortName>
        <ecNumber evidence="2">3.5.1.88</ecNumber>
    </recommendedName>
    <alternativeName>
        <fullName evidence="2">Polypeptide deformylase</fullName>
    </alternativeName>
</protein>
<dbReference type="PIRSF" id="PIRSF004749">
    <property type="entry name" value="Pep_def"/>
    <property type="match status" value="1"/>
</dbReference>
<dbReference type="InterPro" id="IPR036821">
    <property type="entry name" value="Peptide_deformylase_sf"/>
</dbReference>
<keyword evidence="2" id="KW-0408">Iron</keyword>
<dbReference type="GO" id="GO:0046872">
    <property type="term" value="F:metal ion binding"/>
    <property type="evidence" value="ECO:0007669"/>
    <property type="project" value="UniProtKB-KW"/>
</dbReference>
<evidence type="ECO:0000256" key="1">
    <source>
        <dbReference type="ARBA" id="ARBA00010759"/>
    </source>
</evidence>
<dbReference type="GO" id="GO:0006412">
    <property type="term" value="P:translation"/>
    <property type="evidence" value="ECO:0007669"/>
    <property type="project" value="UniProtKB-UniRule"/>
</dbReference>
<keyword evidence="2" id="KW-0479">Metal-binding</keyword>
<dbReference type="Gene3D" id="3.90.45.10">
    <property type="entry name" value="Peptide deformylase"/>
    <property type="match status" value="1"/>
</dbReference>
<dbReference type="RefSeq" id="WP_004821342.1">
    <property type="nucleotide sequence ID" value="NZ_UGTH01000001.1"/>
</dbReference>
<dbReference type="NCBIfam" id="TIGR00079">
    <property type="entry name" value="pept_deformyl"/>
    <property type="match status" value="1"/>
</dbReference>
<dbReference type="SUPFAM" id="SSF56420">
    <property type="entry name" value="Peptide deformylase"/>
    <property type="match status" value="1"/>
</dbReference>
<comment type="similarity">
    <text evidence="1 2">Belongs to the polypeptide deformylase family.</text>
</comment>
<dbReference type="Pfam" id="PF01327">
    <property type="entry name" value="Pep_deformylase"/>
    <property type="match status" value="1"/>
</dbReference>
<comment type="cofactor">
    <cofactor evidence="2">
        <name>Fe(2+)</name>
        <dbReference type="ChEBI" id="CHEBI:29033"/>
    </cofactor>
    <text evidence="2">Binds 1 Fe(2+) ion.</text>
</comment>
<proteinExistence type="inferred from homology"/>
<dbReference type="PANTHER" id="PTHR10458:SF22">
    <property type="entry name" value="PEPTIDE DEFORMYLASE"/>
    <property type="match status" value="1"/>
</dbReference>
<dbReference type="EMBL" id="UGTH01000001">
    <property type="protein sequence ID" value="SUB75910.1"/>
    <property type="molecule type" value="Genomic_DNA"/>
</dbReference>
<reference evidence="3 4" key="1">
    <citation type="submission" date="2018-06" db="EMBL/GenBank/DDBJ databases">
        <authorList>
            <consortium name="Pathogen Informatics"/>
            <person name="Doyle S."/>
        </authorList>
    </citation>
    <scope>NUCLEOTIDE SEQUENCE [LARGE SCALE GENOMIC DNA]</scope>
    <source>
        <strain evidence="3 4">NCTC11088</strain>
    </source>
</reference>
<gene>
    <name evidence="2 3" type="primary">def</name>
    <name evidence="3" type="ORF">NCTC11088_01714</name>
</gene>
<dbReference type="AlphaFoldDB" id="A0A379DDS3"/>
<keyword evidence="2 3" id="KW-0378">Hydrolase</keyword>
<dbReference type="PANTHER" id="PTHR10458">
    <property type="entry name" value="PEPTIDE DEFORMYLASE"/>
    <property type="match status" value="1"/>
</dbReference>
<keyword evidence="2" id="KW-0648">Protein biosynthesis</keyword>